<comment type="caution">
    <text evidence="7">The sequence shown here is derived from an EMBL/GenBank/DDBJ whole genome shotgun (WGS) entry which is preliminary data.</text>
</comment>
<keyword evidence="5 6" id="KW-0472">Membrane</keyword>
<feature type="transmembrane region" description="Helical" evidence="6">
    <location>
        <begin position="242"/>
        <end position="263"/>
    </location>
</feature>
<feature type="transmembrane region" description="Helical" evidence="6">
    <location>
        <begin position="31"/>
        <end position="49"/>
    </location>
</feature>
<protein>
    <recommendedName>
        <fullName evidence="9">AI-2E family transporter</fullName>
    </recommendedName>
</protein>
<keyword evidence="4 6" id="KW-1133">Transmembrane helix</keyword>
<evidence type="ECO:0000256" key="2">
    <source>
        <dbReference type="ARBA" id="ARBA00009773"/>
    </source>
</evidence>
<keyword evidence="3 6" id="KW-0812">Transmembrane</keyword>
<evidence type="ECO:0000256" key="4">
    <source>
        <dbReference type="ARBA" id="ARBA00022989"/>
    </source>
</evidence>
<organism evidence="7 8">
    <name type="scientific">Candidatus Woesebacteria bacterium RIFCSPHIGHO2_02_FULL_39_13</name>
    <dbReference type="NCBI Taxonomy" id="1802505"/>
    <lineage>
        <taxon>Bacteria</taxon>
        <taxon>Candidatus Woeseibacteriota</taxon>
    </lineage>
</organism>
<evidence type="ECO:0000256" key="3">
    <source>
        <dbReference type="ARBA" id="ARBA00022692"/>
    </source>
</evidence>
<dbReference type="InterPro" id="IPR002549">
    <property type="entry name" value="AI-2E-like"/>
</dbReference>
<evidence type="ECO:0000313" key="7">
    <source>
        <dbReference type="EMBL" id="OGM34020.1"/>
    </source>
</evidence>
<evidence type="ECO:0000256" key="1">
    <source>
        <dbReference type="ARBA" id="ARBA00004141"/>
    </source>
</evidence>
<evidence type="ECO:0000256" key="6">
    <source>
        <dbReference type="SAM" id="Phobius"/>
    </source>
</evidence>
<comment type="similarity">
    <text evidence="2">Belongs to the autoinducer-2 exporter (AI-2E) (TC 2.A.86) family.</text>
</comment>
<feature type="transmembrane region" description="Helical" evidence="6">
    <location>
        <begin position="7"/>
        <end position="25"/>
    </location>
</feature>
<comment type="subcellular location">
    <subcellularLocation>
        <location evidence="1">Membrane</location>
        <topology evidence="1">Multi-pass membrane protein</topology>
    </subcellularLocation>
</comment>
<feature type="transmembrane region" description="Helical" evidence="6">
    <location>
        <begin position="186"/>
        <end position="208"/>
    </location>
</feature>
<feature type="transmembrane region" description="Helical" evidence="6">
    <location>
        <begin position="284"/>
        <end position="311"/>
    </location>
</feature>
<dbReference type="PANTHER" id="PTHR21716">
    <property type="entry name" value="TRANSMEMBRANE PROTEIN"/>
    <property type="match status" value="1"/>
</dbReference>
<accession>A0A1F7Z3P9</accession>
<feature type="transmembrane region" description="Helical" evidence="6">
    <location>
        <begin position="103"/>
        <end position="121"/>
    </location>
</feature>
<name>A0A1F7Z3P9_9BACT</name>
<dbReference type="STRING" id="1802505.A3D01_03755"/>
<dbReference type="GO" id="GO:0055085">
    <property type="term" value="P:transmembrane transport"/>
    <property type="evidence" value="ECO:0007669"/>
    <property type="project" value="TreeGrafter"/>
</dbReference>
<dbReference type="Proteomes" id="UP000177169">
    <property type="component" value="Unassembled WGS sequence"/>
</dbReference>
<proteinExistence type="inferred from homology"/>
<evidence type="ECO:0008006" key="9">
    <source>
        <dbReference type="Google" id="ProtNLM"/>
    </source>
</evidence>
<evidence type="ECO:0000313" key="8">
    <source>
        <dbReference type="Proteomes" id="UP000177169"/>
    </source>
</evidence>
<dbReference type="EMBL" id="MGGR01000010">
    <property type="protein sequence ID" value="OGM34020.1"/>
    <property type="molecule type" value="Genomic_DNA"/>
</dbReference>
<feature type="transmembrane region" description="Helical" evidence="6">
    <location>
        <begin position="61"/>
        <end position="83"/>
    </location>
</feature>
<dbReference type="Pfam" id="PF01594">
    <property type="entry name" value="AI-2E_transport"/>
    <property type="match status" value="1"/>
</dbReference>
<dbReference type="PANTHER" id="PTHR21716:SF62">
    <property type="entry name" value="TRANSPORT PROTEIN YDBI-RELATED"/>
    <property type="match status" value="1"/>
</dbReference>
<evidence type="ECO:0000256" key="5">
    <source>
        <dbReference type="ARBA" id="ARBA00023136"/>
    </source>
</evidence>
<dbReference type="AlphaFoldDB" id="A0A1F7Z3P9"/>
<gene>
    <name evidence="7" type="ORF">A3D01_03755</name>
</gene>
<reference evidence="7 8" key="1">
    <citation type="journal article" date="2016" name="Nat. Commun.">
        <title>Thousands of microbial genomes shed light on interconnected biogeochemical processes in an aquifer system.</title>
        <authorList>
            <person name="Anantharaman K."/>
            <person name="Brown C.T."/>
            <person name="Hug L.A."/>
            <person name="Sharon I."/>
            <person name="Castelle C.J."/>
            <person name="Probst A.J."/>
            <person name="Thomas B.C."/>
            <person name="Singh A."/>
            <person name="Wilkins M.J."/>
            <person name="Karaoz U."/>
            <person name="Brodie E.L."/>
            <person name="Williams K.H."/>
            <person name="Hubbard S.S."/>
            <person name="Banfield J.F."/>
        </authorList>
    </citation>
    <scope>NUCLEOTIDE SEQUENCE [LARGE SCALE GENOMIC DNA]</scope>
</reference>
<dbReference type="GO" id="GO:0016020">
    <property type="term" value="C:membrane"/>
    <property type="evidence" value="ECO:0007669"/>
    <property type="project" value="UniProtKB-SubCell"/>
</dbReference>
<feature type="transmembrane region" description="Helical" evidence="6">
    <location>
        <begin position="133"/>
        <end position="154"/>
    </location>
</feature>
<feature type="transmembrane region" description="Helical" evidence="6">
    <location>
        <begin position="215"/>
        <end position="236"/>
    </location>
</feature>
<sequence>MTKKVEVSHKTIIFAVLFILFLWSLFIIREIILQFFVALVIMAILNPFVTRLSKYKIPRSLSILLIYSILLASISFAIATIIPPLVEQTALFISDLPGFMNKLGLSAVVSQQIIGQIVNLLGTLPAQAARITVSLFSNVLSVVTVLVFAFYLLVERNRLDRLLGALLGDSKGKDFERIIGLLEIKLGGWASGQLTLMFIIGLANYIGLRLLGIPFALPLSILSGLLEVVPIIGPIIAATPAVIIGFGTSPILGLATIALAFLVQQLENYVLVPKILQKSTGVSPIITLLALAIGLKLAGVVGIIIAVPVYLTASIVLQEYVKGQH</sequence>